<dbReference type="PANTHER" id="PTHR10342">
    <property type="entry name" value="ARYLSULFATASE"/>
    <property type="match status" value="1"/>
</dbReference>
<keyword evidence="4" id="KW-0378">Hydrolase</keyword>
<keyword evidence="10" id="KW-1185">Reference proteome</keyword>
<evidence type="ECO:0000256" key="4">
    <source>
        <dbReference type="ARBA" id="ARBA00022801"/>
    </source>
</evidence>
<evidence type="ECO:0000256" key="8">
    <source>
        <dbReference type="SAM" id="SignalP"/>
    </source>
</evidence>
<evidence type="ECO:0000256" key="6">
    <source>
        <dbReference type="ARBA" id="ARBA00023180"/>
    </source>
</evidence>
<evidence type="ECO:0000313" key="12">
    <source>
        <dbReference type="RefSeq" id="XP_034250375.1"/>
    </source>
</evidence>
<gene>
    <name evidence="11 12" type="primary">LOC117650869</name>
</gene>
<dbReference type="CDD" id="cd16029">
    <property type="entry name" value="4-S"/>
    <property type="match status" value="1"/>
</dbReference>
<feature type="chain" id="PRO_5044654946" evidence="8">
    <location>
        <begin position="21"/>
        <end position="647"/>
    </location>
</feature>
<dbReference type="InterPro" id="IPR017850">
    <property type="entry name" value="Alkaline_phosphatase_core_sf"/>
</dbReference>
<evidence type="ECO:0000256" key="2">
    <source>
        <dbReference type="ARBA" id="ARBA00008779"/>
    </source>
</evidence>
<keyword evidence="6" id="KW-0325">Glycoprotein</keyword>
<reference evidence="11 12" key="1">
    <citation type="submission" date="2025-04" db="UniProtKB">
        <authorList>
            <consortium name="RefSeq"/>
        </authorList>
    </citation>
    <scope>IDENTIFICATION</scope>
    <source>
        <tissue evidence="11 12">Total insect</tissue>
    </source>
</reference>
<evidence type="ECO:0000256" key="7">
    <source>
        <dbReference type="SAM" id="MobiDB-lite"/>
    </source>
</evidence>
<name>A0A6P8ZZ62_THRPL</name>
<evidence type="ECO:0000256" key="5">
    <source>
        <dbReference type="ARBA" id="ARBA00022837"/>
    </source>
</evidence>
<dbReference type="SUPFAM" id="SSF53649">
    <property type="entry name" value="Alkaline phosphatase-like"/>
    <property type="match status" value="1"/>
</dbReference>
<dbReference type="Gene3D" id="3.40.720.10">
    <property type="entry name" value="Alkaline Phosphatase, subunit A"/>
    <property type="match status" value="1"/>
</dbReference>
<evidence type="ECO:0000256" key="3">
    <source>
        <dbReference type="ARBA" id="ARBA00022723"/>
    </source>
</evidence>
<dbReference type="GO" id="GO:0008484">
    <property type="term" value="F:sulfuric ester hydrolase activity"/>
    <property type="evidence" value="ECO:0007669"/>
    <property type="project" value="InterPro"/>
</dbReference>
<feature type="compositionally biased region" description="Polar residues" evidence="7">
    <location>
        <begin position="552"/>
        <end position="565"/>
    </location>
</feature>
<evidence type="ECO:0000256" key="1">
    <source>
        <dbReference type="ARBA" id="ARBA00001913"/>
    </source>
</evidence>
<feature type="domain" description="Sulfatase N-terminal" evidence="9">
    <location>
        <begin position="24"/>
        <end position="351"/>
    </location>
</feature>
<dbReference type="Gene3D" id="3.30.1120.10">
    <property type="match status" value="1"/>
</dbReference>
<keyword evidence="3" id="KW-0479">Metal-binding</keyword>
<feature type="compositionally biased region" description="Acidic residues" evidence="7">
    <location>
        <begin position="634"/>
        <end position="647"/>
    </location>
</feature>
<comment type="similarity">
    <text evidence="2">Belongs to the sulfatase family.</text>
</comment>
<dbReference type="KEGG" id="tpal:117650869"/>
<evidence type="ECO:0000313" key="11">
    <source>
        <dbReference type="RefSeq" id="XP_034250374.1"/>
    </source>
</evidence>
<dbReference type="Pfam" id="PF00884">
    <property type="entry name" value="Sulfatase"/>
    <property type="match status" value="1"/>
</dbReference>
<dbReference type="GO" id="GO:0046872">
    <property type="term" value="F:metal ion binding"/>
    <property type="evidence" value="ECO:0007669"/>
    <property type="project" value="UniProtKB-KW"/>
</dbReference>
<accession>A0A6P8ZZ62</accession>
<proteinExistence type="inferred from homology"/>
<dbReference type="InterPro" id="IPR000917">
    <property type="entry name" value="Sulfatase_N"/>
</dbReference>
<feature type="compositionally biased region" description="Low complexity" evidence="7">
    <location>
        <begin position="605"/>
        <end position="615"/>
    </location>
</feature>
<keyword evidence="8" id="KW-0732">Signal</keyword>
<dbReference type="PROSITE" id="PS00523">
    <property type="entry name" value="SULFATASE_1"/>
    <property type="match status" value="1"/>
</dbReference>
<evidence type="ECO:0000313" key="10">
    <source>
        <dbReference type="Proteomes" id="UP000515158"/>
    </source>
</evidence>
<feature type="signal peptide" evidence="8">
    <location>
        <begin position="1"/>
        <end position="20"/>
    </location>
</feature>
<protein>
    <submittedName>
        <fullName evidence="11 12">Arylsulfatase B-like</fullName>
    </submittedName>
</protein>
<dbReference type="InterPro" id="IPR024607">
    <property type="entry name" value="Sulfatase_CS"/>
</dbReference>
<organism evidence="11">
    <name type="scientific">Thrips palmi</name>
    <name type="common">Melon thrips</name>
    <dbReference type="NCBI Taxonomy" id="161013"/>
    <lineage>
        <taxon>Eukaryota</taxon>
        <taxon>Metazoa</taxon>
        <taxon>Ecdysozoa</taxon>
        <taxon>Arthropoda</taxon>
        <taxon>Hexapoda</taxon>
        <taxon>Insecta</taxon>
        <taxon>Pterygota</taxon>
        <taxon>Neoptera</taxon>
        <taxon>Paraneoptera</taxon>
        <taxon>Thysanoptera</taxon>
        <taxon>Terebrantia</taxon>
        <taxon>Thripoidea</taxon>
        <taxon>Thripidae</taxon>
        <taxon>Thrips</taxon>
    </lineage>
</organism>
<feature type="region of interest" description="Disordered" evidence="7">
    <location>
        <begin position="526"/>
        <end position="647"/>
    </location>
</feature>
<feature type="compositionally biased region" description="Low complexity" evidence="7">
    <location>
        <begin position="568"/>
        <end position="597"/>
    </location>
</feature>
<dbReference type="OrthoDB" id="103349at2759"/>
<dbReference type="Proteomes" id="UP000515158">
    <property type="component" value="Unplaced"/>
</dbReference>
<dbReference type="GeneID" id="117650869"/>
<evidence type="ECO:0000259" key="9">
    <source>
        <dbReference type="Pfam" id="PF00884"/>
    </source>
</evidence>
<dbReference type="InterPro" id="IPR047115">
    <property type="entry name" value="ARSB"/>
</dbReference>
<dbReference type="PANTHER" id="PTHR10342:SF264">
    <property type="entry name" value="MIP05773P-RELATED"/>
    <property type="match status" value="1"/>
</dbReference>
<sequence length="647" mass="70414">MAPVLLLPLLLQLLFGRSLAAYRPNIVVIVGDDLGWNDLSFHGSDEIPTPNIDALAYNGAILNQHYVQPVCTPSRAALLTGRYPIHLGMQGPPILAAEPRALPLGHTLLPEYLQQLGYVTHGIGKWHLGYHRKEYLPTRRGFDTFLGYYNGALSYYDHILETTYPDYGYMAGHDMRRNESTAWDLQGKYATDVFTDEANDIIRAHDQRLPLFMYVAHLGVHAGNAGKLLEAPQEEIDKFRHIADPNRRTYAAMVSKLDQSVGSIVATLQSRNMLESSIILFMSDNGAPTIGDPYPNWGSNAPHRGLKDTLWEGGVKGAALIWSPLLNRRPRVSFDMIHITDWLPTLYSAAGGRPYDLPPDLDGVDQWTSLANDLPSRRSEILLNIDERIKTAALRQNNWKLVVGSSQGGKFDEYFGSSGSASDPPFNFSSVLTSPAGRSLTSHAARSGWPVIGEYAMVALRARATVRCGPNYVSATCDPAASANKHCLYDVQNDPCERNNLADVYPTVARALKRTLVRYRAGLVPQPPALQQPSLADPKRFGGAWSPWADDLQSSNLQADSSTAPTDGPIGSGPSASVGPSASAGPSTTPSGNKPAPATAPKPSKPSTKPNKATTEANKPKSTADPLEEAPPATEDDKDDNEDMILY</sequence>
<comment type="cofactor">
    <cofactor evidence="1">
        <name>Ca(2+)</name>
        <dbReference type="ChEBI" id="CHEBI:29108"/>
    </cofactor>
</comment>
<dbReference type="PROSITE" id="PS00149">
    <property type="entry name" value="SULFATASE_2"/>
    <property type="match status" value="1"/>
</dbReference>
<dbReference type="RefSeq" id="XP_034250374.1">
    <property type="nucleotide sequence ID" value="XM_034394483.1"/>
</dbReference>
<keyword evidence="5" id="KW-0106">Calcium</keyword>
<dbReference type="AlphaFoldDB" id="A0A6P8ZZ62"/>
<dbReference type="RefSeq" id="XP_034250375.1">
    <property type="nucleotide sequence ID" value="XM_034394484.1"/>
</dbReference>